<evidence type="ECO:0008006" key="4">
    <source>
        <dbReference type="Google" id="ProtNLM"/>
    </source>
</evidence>
<dbReference type="EMBL" id="JAGEMI010000001">
    <property type="protein sequence ID" value="MBO1860760.1"/>
    <property type="molecule type" value="Genomic_DNA"/>
</dbReference>
<dbReference type="EMBL" id="CP086136">
    <property type="protein sequence ID" value="UEM13674.1"/>
    <property type="molecule type" value="Genomic_DNA"/>
</dbReference>
<dbReference type="KEGG" id="bban:J4G43_004965"/>
<name>A0A939M3Q5_9BRAD</name>
<dbReference type="RefSeq" id="WP_208084183.1">
    <property type="nucleotide sequence ID" value="NZ_CP086136.1"/>
</dbReference>
<evidence type="ECO:0000313" key="3">
    <source>
        <dbReference type="Proteomes" id="UP000664702"/>
    </source>
</evidence>
<sequence length="574" mass="58806">MNAILSAREIWRLYNTDGVPGSGPHPVNKRDVLQWGSMLESLLAQLGLGYATKAALDADLAHGANTLAMVYADSTAANNGIYVKSGTSGSGSWSRIGDLPDAIIPLTVTGGTGNAIVATAPSTPLAPGRHLYLLVPTANNTGSTTIAINGTPAVPIKNALNANLASGSLIMGSAALMCWATDHYQLLVAVGALDGDALVADAVAAKDAAEDARDTVLAAASSTTALWAFPTKAAATAFATPSYVPYLYTDGRVAAGKGRGYWTPCSPNVAPAHGEYILTNGRYFEPSPEGAIFLSQFGSDDTGASDNNAAFQRGMAFAATKGLSVFVLAPGLFKLSTALPDITQPFRLIGAGRGILGPGVTAISRAYNEADASRGCFNFVGVQNIGLEHMTIVAQGSTGGSAFTVKSTALVVAGYSTFDSLYCTADAGANFANTIAFIGDLHTGGTRSNFINNSQIFGGSANSGYFSSCIHLVMTGGGFFQAGGTVGNVTISGGTGGGAAVHPASEDVVLRVEQIGGQLTLDHAQYCVVDASQIVGDIINNSTVNNFRVHARLRAGLGFVCQTNWDTGTCSFGN</sequence>
<reference evidence="1" key="1">
    <citation type="submission" date="2021-03" db="EMBL/GenBank/DDBJ databases">
        <title>Whole Genome Sequence of Bradyrhizobium sp. Strain 144S4.</title>
        <authorList>
            <person name="Bromfield E.S.P."/>
            <person name="Cloutier S."/>
        </authorList>
    </citation>
    <scope>NUCLEOTIDE SEQUENCE [LARGE SCALE GENOMIC DNA]</scope>
    <source>
        <strain evidence="1">144S4</strain>
    </source>
</reference>
<evidence type="ECO:0000313" key="1">
    <source>
        <dbReference type="EMBL" id="MBO1860760.1"/>
    </source>
</evidence>
<dbReference type="Proteomes" id="UP000664702">
    <property type="component" value="Chromosome"/>
</dbReference>
<protein>
    <recommendedName>
        <fullName evidence="4">Pectate lyase superfamily protein domain-containing protein</fullName>
    </recommendedName>
</protein>
<dbReference type="AlphaFoldDB" id="A0A939M3Q5"/>
<gene>
    <name evidence="2" type="ORF">J4G43_004965</name>
    <name evidence="1" type="ORF">J4G43_07165</name>
</gene>
<reference evidence="2 3" key="2">
    <citation type="journal article" date="2022" name="Int. J. Syst. Evol. Microbiol.">
        <title>Strains of Bradyrhizobium barranii sp. nov. associated with legumes native to Canada are symbionts of soybeans and belong to different subspecies (subsp. barranii subsp. nov. and subsp. apii subsp. nov.) and symbiovars (sv. glycinearum and sv. septentrionale).</title>
        <authorList>
            <person name="Bromfield E.S.P."/>
            <person name="Cloutier S."/>
            <person name="Wasai-Hara S."/>
            <person name="Minamisawa K."/>
        </authorList>
    </citation>
    <scope>NUCLEOTIDE SEQUENCE [LARGE SCALE GENOMIC DNA]</scope>
    <source>
        <strain evidence="2 3">144S4</strain>
    </source>
</reference>
<organism evidence="1">
    <name type="scientific">Bradyrhizobium barranii subsp. barranii</name>
    <dbReference type="NCBI Taxonomy" id="2823807"/>
    <lineage>
        <taxon>Bacteria</taxon>
        <taxon>Pseudomonadati</taxon>
        <taxon>Pseudomonadota</taxon>
        <taxon>Alphaproteobacteria</taxon>
        <taxon>Hyphomicrobiales</taxon>
        <taxon>Nitrobacteraceae</taxon>
        <taxon>Bradyrhizobium</taxon>
        <taxon>Bradyrhizobium barranii</taxon>
    </lineage>
</organism>
<accession>A0A939M3Q5</accession>
<evidence type="ECO:0000313" key="2">
    <source>
        <dbReference type="EMBL" id="UEM13674.1"/>
    </source>
</evidence>
<proteinExistence type="predicted"/>